<proteinExistence type="predicted"/>
<organism evidence="3">
    <name type="scientific">Angiostrongylus costaricensis</name>
    <name type="common">Nematode worm</name>
    <dbReference type="NCBI Taxonomy" id="334426"/>
    <lineage>
        <taxon>Eukaryota</taxon>
        <taxon>Metazoa</taxon>
        <taxon>Ecdysozoa</taxon>
        <taxon>Nematoda</taxon>
        <taxon>Chromadorea</taxon>
        <taxon>Rhabditida</taxon>
        <taxon>Rhabditina</taxon>
        <taxon>Rhabditomorpha</taxon>
        <taxon>Strongyloidea</taxon>
        <taxon>Metastrongylidae</taxon>
        <taxon>Angiostrongylus</taxon>
    </lineage>
</organism>
<evidence type="ECO:0000313" key="3">
    <source>
        <dbReference type="WBParaSite" id="ACOC_0000589801-mRNA-1"/>
    </source>
</evidence>
<evidence type="ECO:0000313" key="1">
    <source>
        <dbReference type="EMBL" id="VDM57484.1"/>
    </source>
</evidence>
<name>A0A0R3PM44_ANGCS</name>
<keyword evidence="2" id="KW-1185">Reference proteome</keyword>
<protein>
    <submittedName>
        <fullName evidence="3">DDE_Tnp_1_7 domain-containing protein</fullName>
    </submittedName>
</protein>
<dbReference type="EMBL" id="UYYA01003903">
    <property type="protein sequence ID" value="VDM57484.1"/>
    <property type="molecule type" value="Genomic_DNA"/>
</dbReference>
<dbReference type="AlphaFoldDB" id="A0A0R3PM44"/>
<sequence>MADVSAISPSLEPCCYEWDSIVHARATQLAQYYMKDKTISVDEYLKDALRVRLHQVSLGTIQCISGLYNESRCLPMHRASASILTGGSRWVEYEFDAHAEEMEGLVSLRCRINPVCIPGRPQPPRKKRSEADYLLQTFYFLRKHGSFEIQTDPWINMNWIQTHGRSKLSSLSTEMMHDLTLP</sequence>
<dbReference type="Proteomes" id="UP000267027">
    <property type="component" value="Unassembled WGS sequence"/>
</dbReference>
<reference evidence="3" key="1">
    <citation type="submission" date="2017-02" db="UniProtKB">
        <authorList>
            <consortium name="WormBaseParasite"/>
        </authorList>
    </citation>
    <scope>IDENTIFICATION</scope>
</reference>
<dbReference type="WBParaSite" id="ACOC_0000589801-mRNA-1">
    <property type="protein sequence ID" value="ACOC_0000589801-mRNA-1"/>
    <property type="gene ID" value="ACOC_0000589801"/>
</dbReference>
<gene>
    <name evidence="1" type="ORF">ACOC_LOCUS5899</name>
</gene>
<evidence type="ECO:0000313" key="2">
    <source>
        <dbReference type="Proteomes" id="UP000267027"/>
    </source>
</evidence>
<reference evidence="1 2" key="2">
    <citation type="submission" date="2018-11" db="EMBL/GenBank/DDBJ databases">
        <authorList>
            <consortium name="Pathogen Informatics"/>
        </authorList>
    </citation>
    <scope>NUCLEOTIDE SEQUENCE [LARGE SCALE GENOMIC DNA]</scope>
    <source>
        <strain evidence="1 2">Costa Rica</strain>
    </source>
</reference>
<accession>A0A0R3PM44</accession>